<evidence type="ECO:0000259" key="1">
    <source>
        <dbReference type="Pfam" id="PF08268"/>
    </source>
</evidence>
<dbReference type="AlphaFoldDB" id="A0AAV1D3P1"/>
<name>A0AAV1D3P1_OLDCO</name>
<dbReference type="InterPro" id="IPR055290">
    <property type="entry name" value="At3g26010-like"/>
</dbReference>
<evidence type="ECO:0000313" key="2">
    <source>
        <dbReference type="EMBL" id="CAI9102365.1"/>
    </source>
</evidence>
<dbReference type="InterPro" id="IPR017451">
    <property type="entry name" value="F-box-assoc_interact_dom"/>
</dbReference>
<protein>
    <submittedName>
        <fullName evidence="2">OLC1v1000625C1</fullName>
    </submittedName>
</protein>
<gene>
    <name evidence="2" type="ORF">OLC1_LOCUS11722</name>
</gene>
<dbReference type="PANTHER" id="PTHR35546:SF16">
    <property type="entry name" value="F-BOX ASSOCIATED UBIQUITINATION EFFECTOR FAMILY PROTEIN-RELATED"/>
    <property type="match status" value="1"/>
</dbReference>
<dbReference type="NCBIfam" id="TIGR01640">
    <property type="entry name" value="F_box_assoc_1"/>
    <property type="match status" value="1"/>
</dbReference>
<sequence length="233" mass="26645">MEPMDACKMDQKSCKYVQELVSLDEKNVKIDMNSGKFDNVKIEACSKEGILCIRTEKFPVRTYCVGKPTSGQWCTIPNPDPILFPTEQIGLVVLNSDPLTFKIVTLSPLSGNYRAANCYGYRCNIFDSRTWTWKRAGYVVLPKGVLFVRQNESLVVNGLIHWLTTDGYVVVFNHEDETYREVCVPKRVNSLKSSLMEYEGKLGLATTSEKEGKNQLWVVDDSRLNRNWRLIKQ</sequence>
<dbReference type="EMBL" id="OX459121">
    <property type="protein sequence ID" value="CAI9102365.1"/>
    <property type="molecule type" value="Genomic_DNA"/>
</dbReference>
<reference evidence="2" key="1">
    <citation type="submission" date="2023-03" db="EMBL/GenBank/DDBJ databases">
        <authorList>
            <person name="Julca I."/>
        </authorList>
    </citation>
    <scope>NUCLEOTIDE SEQUENCE</scope>
</reference>
<keyword evidence="3" id="KW-1185">Reference proteome</keyword>
<accession>A0AAV1D3P1</accession>
<dbReference type="Proteomes" id="UP001161247">
    <property type="component" value="Chromosome 4"/>
</dbReference>
<proteinExistence type="predicted"/>
<dbReference type="InterPro" id="IPR013187">
    <property type="entry name" value="F-box-assoc_dom_typ3"/>
</dbReference>
<feature type="domain" description="F-box associated beta-propeller type 3" evidence="1">
    <location>
        <begin position="42"/>
        <end position="228"/>
    </location>
</feature>
<evidence type="ECO:0000313" key="3">
    <source>
        <dbReference type="Proteomes" id="UP001161247"/>
    </source>
</evidence>
<dbReference type="Pfam" id="PF08268">
    <property type="entry name" value="FBA_3"/>
    <property type="match status" value="1"/>
</dbReference>
<organism evidence="2 3">
    <name type="scientific">Oldenlandia corymbosa var. corymbosa</name>
    <dbReference type="NCBI Taxonomy" id="529605"/>
    <lineage>
        <taxon>Eukaryota</taxon>
        <taxon>Viridiplantae</taxon>
        <taxon>Streptophyta</taxon>
        <taxon>Embryophyta</taxon>
        <taxon>Tracheophyta</taxon>
        <taxon>Spermatophyta</taxon>
        <taxon>Magnoliopsida</taxon>
        <taxon>eudicotyledons</taxon>
        <taxon>Gunneridae</taxon>
        <taxon>Pentapetalae</taxon>
        <taxon>asterids</taxon>
        <taxon>lamiids</taxon>
        <taxon>Gentianales</taxon>
        <taxon>Rubiaceae</taxon>
        <taxon>Rubioideae</taxon>
        <taxon>Spermacoceae</taxon>
        <taxon>Hedyotis-Oldenlandia complex</taxon>
        <taxon>Oldenlandia</taxon>
    </lineage>
</organism>
<dbReference type="PANTHER" id="PTHR35546">
    <property type="entry name" value="F-BOX PROTEIN INTERACTION DOMAIN PROTEIN-RELATED"/>
    <property type="match status" value="1"/>
</dbReference>